<dbReference type="OMA" id="WIYPETI"/>
<dbReference type="PANTHER" id="PTHR42699">
    <property type="match status" value="1"/>
</dbReference>
<proteinExistence type="inferred from homology"/>
<organism evidence="5 6">
    <name type="scientific">Penicillium nalgiovense</name>
    <dbReference type="NCBI Taxonomy" id="60175"/>
    <lineage>
        <taxon>Eukaryota</taxon>
        <taxon>Fungi</taxon>
        <taxon>Dikarya</taxon>
        <taxon>Ascomycota</taxon>
        <taxon>Pezizomycotina</taxon>
        <taxon>Eurotiomycetes</taxon>
        <taxon>Eurotiomycetidae</taxon>
        <taxon>Eurotiales</taxon>
        <taxon>Aspergillaceae</taxon>
        <taxon>Penicillium</taxon>
    </lineage>
</organism>
<reference evidence="5" key="1">
    <citation type="submission" date="2016-10" db="EMBL/GenBank/DDBJ databases">
        <title>Uncovering the secondary metabolism of Penicillium species provides insights into the evolution of 6-MSA pathways.</title>
        <authorList>
            <person name="Nielsen J.C."/>
            <person name="Nielsen J."/>
        </authorList>
    </citation>
    <scope>NUCLEOTIDE SEQUENCE [LARGE SCALE GENOMIC DNA]</scope>
    <source>
        <strain evidence="5">IBT 13039</strain>
    </source>
</reference>
<reference evidence="4" key="3">
    <citation type="submission" date="2021-07" db="EMBL/GenBank/DDBJ databases">
        <authorList>
            <person name="Branca A.L. A."/>
        </authorList>
    </citation>
    <scope>NUCLEOTIDE SEQUENCE</scope>
</reference>
<keyword evidence="2 3" id="KW-0663">Pyridoxal phosphate</keyword>
<accession>A0A1V6Z2F7</accession>
<dbReference type="Proteomes" id="UP001153461">
    <property type="component" value="Unassembled WGS sequence"/>
</dbReference>
<evidence type="ECO:0000256" key="1">
    <source>
        <dbReference type="ARBA" id="ARBA00001933"/>
    </source>
</evidence>
<dbReference type="PANTHER" id="PTHR42699:SF1">
    <property type="entry name" value="CYSTATHIONINE GAMMA-SYNTHASE-RELATED"/>
    <property type="match status" value="1"/>
</dbReference>
<dbReference type="EMBL" id="CAJVNV010000333">
    <property type="protein sequence ID" value="CAG8162476.1"/>
    <property type="molecule type" value="Genomic_DNA"/>
</dbReference>
<reference evidence="6" key="2">
    <citation type="journal article" date="2017" name="Nat. Microbiol.">
        <title>Global analysis of biosynthetic gene clusters reveals vast potential of secondary metabolite production in Penicillium species.</title>
        <authorList>
            <person name="Nielsen J.C."/>
            <person name="Grijseels S."/>
            <person name="Prigent S."/>
            <person name="Ji B."/>
            <person name="Dainat J."/>
            <person name="Nielsen K.F."/>
            <person name="Frisvad J.C."/>
            <person name="Workman M."/>
            <person name="Nielsen J."/>
        </authorList>
    </citation>
    <scope>NUCLEOTIDE SEQUENCE [LARGE SCALE GENOMIC DNA]</scope>
    <source>
        <strain evidence="6">IBT 13039</strain>
    </source>
</reference>
<dbReference type="InterPro" id="IPR015422">
    <property type="entry name" value="PyrdxlP-dep_Trfase_small"/>
</dbReference>
<dbReference type="InterPro" id="IPR015424">
    <property type="entry name" value="PyrdxlP-dep_Trfase"/>
</dbReference>
<dbReference type="Proteomes" id="UP000191691">
    <property type="component" value="Unassembled WGS sequence"/>
</dbReference>
<dbReference type="Gene3D" id="3.40.640.10">
    <property type="entry name" value="Type I PLP-dependent aspartate aminotransferase-like (Major domain)"/>
    <property type="match status" value="1"/>
</dbReference>
<dbReference type="InterPro" id="IPR051750">
    <property type="entry name" value="Trans-sulfuration_enzymes"/>
</dbReference>
<evidence type="ECO:0008006" key="7">
    <source>
        <dbReference type="Google" id="ProtNLM"/>
    </source>
</evidence>
<evidence type="ECO:0000313" key="5">
    <source>
        <dbReference type="EMBL" id="OQE93592.1"/>
    </source>
</evidence>
<dbReference type="OrthoDB" id="392571at2759"/>
<dbReference type="GO" id="GO:0019346">
    <property type="term" value="P:transsulfuration"/>
    <property type="evidence" value="ECO:0007669"/>
    <property type="project" value="InterPro"/>
</dbReference>
<comment type="caution">
    <text evidence="5">The sequence shown here is derived from an EMBL/GenBank/DDBJ whole genome shotgun (WGS) entry which is preliminary data.</text>
</comment>
<evidence type="ECO:0000256" key="2">
    <source>
        <dbReference type="ARBA" id="ARBA00022898"/>
    </source>
</evidence>
<sequence>MIPPCLPQTVPLGEAIPPNSPYTILCSLPTMKSMNALAAGEGWLISQLKTQYPRFYFTKEVRELSERILKRLGLDGADGVACLVFRSLPSVSRCLKAIQEASGPGDAVIPVQFSQPESLSCEAFWLDIHAIIYPVQYFGAAFTYWVNSGDGISARHAAFCLTGFDYLQSNSSNPAFCTAGPKTLALEGEQIPVLRASGMFERDCIKHDIATLLQSEDHDQPPPSPNDVFLYPGGMSAINAVARTLGDLGINSGVFTFGWLYTETVKILEHRWPDITIYRKGGDEELDRLEASLKSGAQITALWVDVPSNPMLITPDMPRLRRLANEHGFLILIDGTVGTFVNVDLLPYADVLMSSLTKMYSGYANVLAGSAVVNPRSPYYEKLHRQLTVSYEDTLFPGDIAVLHDNSRDFVHRVQVTNNNAKIVATKLAAHSAVERVNFPTMTTVPHYERIRRRDGGYGHLLSIIFRDNETAARFYDGVDIFKGGSFGTVFTLSTPFAQLATDEDRGRFEEAGIPSHIVRISIGMEDVDTILDTLFEAIEMATMRD</sequence>
<dbReference type="Gene3D" id="3.90.1150.10">
    <property type="entry name" value="Aspartate Aminotransferase, domain 1"/>
    <property type="match status" value="1"/>
</dbReference>
<protein>
    <recommendedName>
        <fullName evidence="7">Cystathionine gamma-synthase</fullName>
    </recommendedName>
</protein>
<evidence type="ECO:0000313" key="6">
    <source>
        <dbReference type="Proteomes" id="UP000191691"/>
    </source>
</evidence>
<dbReference type="GO" id="GO:0030170">
    <property type="term" value="F:pyridoxal phosphate binding"/>
    <property type="evidence" value="ECO:0007669"/>
    <property type="project" value="InterPro"/>
</dbReference>
<keyword evidence="6" id="KW-1185">Reference proteome</keyword>
<evidence type="ECO:0000256" key="3">
    <source>
        <dbReference type="RuleBase" id="RU362118"/>
    </source>
</evidence>
<dbReference type="Pfam" id="PF01053">
    <property type="entry name" value="Cys_Met_Meta_PP"/>
    <property type="match status" value="1"/>
</dbReference>
<dbReference type="InterPro" id="IPR000277">
    <property type="entry name" value="Cys/Met-Metab_PyrdxlP-dep_enz"/>
</dbReference>
<dbReference type="EMBL" id="MOOB01000005">
    <property type="protein sequence ID" value="OQE93592.1"/>
    <property type="molecule type" value="Genomic_DNA"/>
</dbReference>
<dbReference type="SUPFAM" id="SSF53383">
    <property type="entry name" value="PLP-dependent transferases"/>
    <property type="match status" value="1"/>
</dbReference>
<evidence type="ECO:0000313" key="4">
    <source>
        <dbReference type="EMBL" id="CAG8162476.1"/>
    </source>
</evidence>
<dbReference type="GO" id="GO:0003962">
    <property type="term" value="F:cystathionine gamma-synthase activity"/>
    <property type="evidence" value="ECO:0007669"/>
    <property type="project" value="TreeGrafter"/>
</dbReference>
<gene>
    <name evidence="5" type="ORF">PENNAL_c0005G06561</name>
    <name evidence="4" type="ORF">PNAL_LOCUS6407</name>
</gene>
<comment type="similarity">
    <text evidence="3">Belongs to the trans-sulfuration enzymes family.</text>
</comment>
<dbReference type="STRING" id="60175.A0A1V6Z2F7"/>
<comment type="cofactor">
    <cofactor evidence="1 3">
        <name>pyridoxal 5'-phosphate</name>
        <dbReference type="ChEBI" id="CHEBI:597326"/>
    </cofactor>
</comment>
<dbReference type="AlphaFoldDB" id="A0A1V6Z2F7"/>
<dbReference type="InterPro" id="IPR015421">
    <property type="entry name" value="PyrdxlP-dep_Trfase_major"/>
</dbReference>
<name>A0A1V6Z2F7_PENNA</name>